<dbReference type="Proteomes" id="UP001058236">
    <property type="component" value="Chromosome"/>
</dbReference>
<evidence type="ECO:0000313" key="2">
    <source>
        <dbReference type="EMBL" id="UTR78239.1"/>
    </source>
</evidence>
<sequence>MNKCTTVALFDPPDWIVALFASVRRLETRHLFCELGEDHDDDHAAMLWDEGGRPGSAVWARWARRNMRLASLGWCTALTPKEEACGLFDDHPSAHAWDVTDRTLEAWKRELAKDFPDHFPEYGEGHES</sequence>
<proteinExistence type="predicted"/>
<dbReference type="AlphaFoldDB" id="A0AAD0QBF2"/>
<evidence type="ECO:0000313" key="3">
    <source>
        <dbReference type="Proteomes" id="UP000253779"/>
    </source>
</evidence>
<gene>
    <name evidence="1" type="ORF">DTW94_23550</name>
    <name evidence="2" type="ORF">NLU04_07145</name>
</gene>
<dbReference type="RefSeq" id="WP_114934246.1">
    <property type="nucleotide sequence ID" value="NZ_BMSP01000003.1"/>
</dbReference>
<dbReference type="EMBL" id="CP101397">
    <property type="protein sequence ID" value="UTR78239.1"/>
    <property type="molecule type" value="Genomic_DNA"/>
</dbReference>
<name>A0AAD0QBF2_9ACTN</name>
<evidence type="ECO:0000313" key="4">
    <source>
        <dbReference type="Proteomes" id="UP001058236"/>
    </source>
</evidence>
<evidence type="ECO:0000313" key="1">
    <source>
        <dbReference type="EMBL" id="AXI75976.1"/>
    </source>
</evidence>
<organism evidence="1 3">
    <name type="scientific">Streptomyces cavourensis</name>
    <dbReference type="NCBI Taxonomy" id="67258"/>
    <lineage>
        <taxon>Bacteria</taxon>
        <taxon>Bacillati</taxon>
        <taxon>Actinomycetota</taxon>
        <taxon>Actinomycetes</taxon>
        <taxon>Kitasatosporales</taxon>
        <taxon>Streptomycetaceae</taxon>
        <taxon>Streptomyces</taxon>
    </lineage>
</organism>
<accession>A0AAD0QBF2</accession>
<dbReference type="GeneID" id="97760900"/>
<dbReference type="EMBL" id="CP030930">
    <property type="protein sequence ID" value="AXI75976.1"/>
    <property type="molecule type" value="Genomic_DNA"/>
</dbReference>
<reference evidence="1 3" key="1">
    <citation type="submission" date="2018-07" db="EMBL/GenBank/DDBJ databases">
        <title>Complete genome sequence of soil actinomycete Streptomyces cavourensis tj430.</title>
        <authorList>
            <person name="Wang P."/>
            <person name="Huang Y."/>
        </authorList>
    </citation>
    <scope>NUCLEOTIDE SEQUENCE [LARGE SCALE GENOMIC DNA]</scope>
    <source>
        <strain evidence="1 3">TJ430</strain>
    </source>
</reference>
<protein>
    <submittedName>
        <fullName evidence="1">Uncharacterized protein</fullName>
    </submittedName>
</protein>
<keyword evidence="4" id="KW-1185">Reference proteome</keyword>
<dbReference type="Proteomes" id="UP000253779">
    <property type="component" value="Chromosome"/>
</dbReference>
<reference evidence="2" key="2">
    <citation type="submission" date="2022-07" db="EMBL/GenBank/DDBJ databases">
        <title>Genomic of Streptomyces cavourensis F2.</title>
        <authorList>
            <person name="Hu S."/>
            <person name="Liang W."/>
        </authorList>
    </citation>
    <scope>NUCLEOTIDE SEQUENCE</scope>
    <source>
        <strain evidence="2">F2</strain>
    </source>
</reference>